<reference evidence="2" key="1">
    <citation type="journal article" date="2011" name="Nat. Biotechnol.">
        <title>The genomic sequence of the Chinese hamster ovary (CHO)-K1 cell line.</title>
        <authorList>
            <person name="Xu X."/>
            <person name="Nagarajan H."/>
            <person name="Lewis N.E."/>
            <person name="Pan S."/>
            <person name="Cai Z."/>
            <person name="Liu X."/>
            <person name="Chen W."/>
            <person name="Xie M."/>
            <person name="Wang W."/>
            <person name="Hammond S."/>
            <person name="Andersen M.R."/>
            <person name="Neff N."/>
            <person name="Passarelli B."/>
            <person name="Koh W."/>
            <person name="Fan H.C."/>
            <person name="Wang J."/>
            <person name="Gui Y."/>
            <person name="Lee K.H."/>
            <person name="Betenbaugh M.J."/>
            <person name="Quake S.R."/>
            <person name="Famili I."/>
            <person name="Palsson B.O."/>
            <person name="Wang J."/>
        </authorList>
    </citation>
    <scope>NUCLEOTIDE SEQUENCE [LARGE SCALE GENOMIC DNA]</scope>
    <source>
        <strain evidence="2">CHO K1 cell line</strain>
    </source>
</reference>
<keyword evidence="1" id="KW-0808">Transferase</keyword>
<accession>G3GY41</accession>
<dbReference type="InParanoid" id="G3GY41"/>
<dbReference type="Pfam" id="PF10486">
    <property type="entry name" value="PI3K_1B_p101"/>
    <property type="match status" value="2"/>
</dbReference>
<organism evidence="1 2">
    <name type="scientific">Cricetulus griseus</name>
    <name type="common">Chinese hamster</name>
    <name type="synonym">Cricetulus barabensis griseus</name>
    <dbReference type="NCBI Taxonomy" id="10029"/>
    <lineage>
        <taxon>Eukaryota</taxon>
        <taxon>Metazoa</taxon>
        <taxon>Chordata</taxon>
        <taxon>Craniata</taxon>
        <taxon>Vertebrata</taxon>
        <taxon>Euteleostomi</taxon>
        <taxon>Mammalia</taxon>
        <taxon>Eutheria</taxon>
        <taxon>Euarchontoglires</taxon>
        <taxon>Glires</taxon>
        <taxon>Rodentia</taxon>
        <taxon>Myomorpha</taxon>
        <taxon>Muroidea</taxon>
        <taxon>Cricetidae</taxon>
        <taxon>Cricetinae</taxon>
        <taxon>Cricetulus</taxon>
    </lineage>
</organism>
<dbReference type="InterPro" id="IPR019522">
    <property type="entry name" value="PIK3R5/6"/>
</dbReference>
<evidence type="ECO:0000313" key="2">
    <source>
        <dbReference type="Proteomes" id="UP000001075"/>
    </source>
</evidence>
<proteinExistence type="predicted"/>
<dbReference type="GO" id="GO:0007186">
    <property type="term" value="P:G protein-coupled receptor signaling pathway"/>
    <property type="evidence" value="ECO:0007669"/>
    <property type="project" value="TreeGrafter"/>
</dbReference>
<dbReference type="Proteomes" id="UP000001075">
    <property type="component" value="Unassembled WGS sequence"/>
</dbReference>
<dbReference type="STRING" id="10029.G3GY41"/>
<dbReference type="GO" id="GO:0005944">
    <property type="term" value="C:phosphatidylinositol 3-kinase complex, class IB"/>
    <property type="evidence" value="ECO:0007669"/>
    <property type="project" value="InterPro"/>
</dbReference>
<dbReference type="PANTHER" id="PTHR15593">
    <property type="entry name" value="PHOSPHATIDYLINOSITOL 3-KINASE REGULATORY SUBUNIT"/>
    <property type="match status" value="1"/>
</dbReference>
<dbReference type="PANTHER" id="PTHR15593:SF1">
    <property type="entry name" value="PHOSPHOINOSITIDE 3-KINASE REGULATORY SUBUNIT 6"/>
    <property type="match status" value="1"/>
</dbReference>
<dbReference type="eggNOG" id="ENOG502QSK4">
    <property type="taxonomic scope" value="Eukaryota"/>
</dbReference>
<name>G3GY41_CRIGR</name>
<dbReference type="GO" id="GO:0016301">
    <property type="term" value="F:kinase activity"/>
    <property type="evidence" value="ECO:0007669"/>
    <property type="project" value="UniProtKB-KW"/>
</dbReference>
<dbReference type="EMBL" id="JH000064">
    <property type="protein sequence ID" value="EGV93857.1"/>
    <property type="molecule type" value="Genomic_DNA"/>
</dbReference>
<dbReference type="FunCoup" id="G3GY41">
    <property type="interactions" value="490"/>
</dbReference>
<keyword evidence="1" id="KW-0418">Kinase</keyword>
<dbReference type="AlphaFoldDB" id="G3GY41"/>
<gene>
    <name evidence="1" type="ORF">I79_002696</name>
</gene>
<evidence type="ECO:0000313" key="1">
    <source>
        <dbReference type="EMBL" id="EGV93857.1"/>
    </source>
</evidence>
<dbReference type="GO" id="GO:0046935">
    <property type="term" value="F:1-phosphatidylinositol-3-kinase regulator activity"/>
    <property type="evidence" value="ECO:0007669"/>
    <property type="project" value="InterPro"/>
</dbReference>
<sequence length="395" mass="43764">MWRWSLHKKVERNPGRSSVLVRILLRELEKLGCGGPWSTQPSIMLGSPVFQAESEDVRRVIIPLLLTLMYVLTKQATGITEELYHRAYTFCTRLLTLPAPYSTVALDCAIRLKTEAAVPGTLYQRTVIAEQNLMSELYPYQERVFLFVDPELVSPSVCSALLLEIQAAQEQQTPEACMRHVVSHALQAVLGDACHTEDIFLTELKVKIQDSKSPKEGSSPRRKGTAEGTGAELSVCYQKALLSHRPREVTVSLRATGLVLKAIPAGDTEGFSHCTSPNAASATDCTCLRVSVTEVVKSSNLAGRSFTTVANTFRTSSIQVQSQDQRLLTLWLDKDSRRTFRDVVRFEASPCPEPCSRAQKSKMSGLNSHRQEAEKNKAKLSPLLMPINTFSGIVQ</sequence>
<protein>
    <submittedName>
        <fullName evidence="1">Phosphoinositide 3-kinase regulatory subunit 6</fullName>
    </submittedName>
</protein>